<dbReference type="AlphaFoldDB" id="A0A368QN92"/>
<organism evidence="1">
    <name type="scientific">Setaria italica</name>
    <name type="common">Foxtail millet</name>
    <name type="synonym">Panicum italicum</name>
    <dbReference type="NCBI Taxonomy" id="4555"/>
    <lineage>
        <taxon>Eukaryota</taxon>
        <taxon>Viridiplantae</taxon>
        <taxon>Streptophyta</taxon>
        <taxon>Embryophyta</taxon>
        <taxon>Tracheophyta</taxon>
        <taxon>Spermatophyta</taxon>
        <taxon>Magnoliopsida</taxon>
        <taxon>Liliopsida</taxon>
        <taxon>Poales</taxon>
        <taxon>Poaceae</taxon>
        <taxon>PACMAD clade</taxon>
        <taxon>Panicoideae</taxon>
        <taxon>Panicodae</taxon>
        <taxon>Paniceae</taxon>
        <taxon>Cenchrinae</taxon>
        <taxon>Setaria</taxon>
    </lineage>
</organism>
<sequence>MFIESASLPVDSIESIPRDSAQPKTLSPVPHHLASIEKAKPRACFHRCRLLALLQPDPRCCFLSPPLSSLMLDEKQQFSTHSTCNSLLFYSQTIFS</sequence>
<name>A0A368QN92_SETIT</name>
<gene>
    <name evidence="1" type="ORF">SETIT_3G365800v2</name>
</gene>
<dbReference type="EMBL" id="CM003530">
    <property type="protein sequence ID" value="RCV19208.1"/>
    <property type="molecule type" value="Genomic_DNA"/>
</dbReference>
<accession>A0A368QN92</accession>
<proteinExistence type="predicted"/>
<evidence type="ECO:0000313" key="1">
    <source>
        <dbReference type="EMBL" id="RCV19208.1"/>
    </source>
</evidence>
<reference evidence="1" key="2">
    <citation type="submission" date="2015-07" db="EMBL/GenBank/DDBJ databases">
        <authorList>
            <person name="Noorani M."/>
        </authorList>
    </citation>
    <scope>NUCLEOTIDE SEQUENCE</scope>
    <source>
        <strain evidence="1">Yugu1</strain>
    </source>
</reference>
<reference evidence="1" key="1">
    <citation type="journal article" date="2012" name="Nat. Biotechnol.">
        <title>Reference genome sequence of the model plant Setaria.</title>
        <authorList>
            <person name="Bennetzen J.L."/>
            <person name="Schmutz J."/>
            <person name="Wang H."/>
            <person name="Percifield R."/>
            <person name="Hawkins J."/>
            <person name="Pontaroli A.C."/>
            <person name="Estep M."/>
            <person name="Feng L."/>
            <person name="Vaughn J.N."/>
            <person name="Grimwood J."/>
            <person name="Jenkins J."/>
            <person name="Barry K."/>
            <person name="Lindquist E."/>
            <person name="Hellsten U."/>
            <person name="Deshpande S."/>
            <person name="Wang X."/>
            <person name="Wu X."/>
            <person name="Mitros T."/>
            <person name="Triplett J."/>
            <person name="Yang X."/>
            <person name="Ye C.Y."/>
            <person name="Mauro-Herrera M."/>
            <person name="Wang L."/>
            <person name="Li P."/>
            <person name="Sharma M."/>
            <person name="Sharma R."/>
            <person name="Ronald P.C."/>
            <person name="Panaud O."/>
            <person name="Kellogg E.A."/>
            <person name="Brutnell T.P."/>
            <person name="Doust A.N."/>
            <person name="Tuskan G.A."/>
            <person name="Rokhsar D."/>
            <person name="Devos K.M."/>
        </authorList>
    </citation>
    <scope>NUCLEOTIDE SEQUENCE [LARGE SCALE GENOMIC DNA]</scope>
    <source>
        <strain evidence="1">Yugu1</strain>
    </source>
</reference>
<protein>
    <submittedName>
        <fullName evidence="1">Uncharacterized protein</fullName>
    </submittedName>
</protein>